<organism evidence="1 2">
    <name type="scientific">Panagrolaimus sp. PS1159</name>
    <dbReference type="NCBI Taxonomy" id="55785"/>
    <lineage>
        <taxon>Eukaryota</taxon>
        <taxon>Metazoa</taxon>
        <taxon>Ecdysozoa</taxon>
        <taxon>Nematoda</taxon>
        <taxon>Chromadorea</taxon>
        <taxon>Rhabditida</taxon>
        <taxon>Tylenchina</taxon>
        <taxon>Panagrolaimomorpha</taxon>
        <taxon>Panagrolaimoidea</taxon>
        <taxon>Panagrolaimidae</taxon>
        <taxon>Panagrolaimus</taxon>
    </lineage>
</organism>
<dbReference type="Proteomes" id="UP000887580">
    <property type="component" value="Unplaced"/>
</dbReference>
<dbReference type="WBParaSite" id="PS1159_v2.g20946.t1">
    <property type="protein sequence ID" value="PS1159_v2.g20946.t1"/>
    <property type="gene ID" value="PS1159_v2.g20946"/>
</dbReference>
<accession>A0AC35FW69</accession>
<proteinExistence type="predicted"/>
<evidence type="ECO:0000313" key="2">
    <source>
        <dbReference type="WBParaSite" id="PS1159_v2.g20946.t1"/>
    </source>
</evidence>
<protein>
    <submittedName>
        <fullName evidence="2">Uncharacterized protein</fullName>
    </submittedName>
</protein>
<evidence type="ECO:0000313" key="1">
    <source>
        <dbReference type="Proteomes" id="UP000887580"/>
    </source>
</evidence>
<name>A0AC35FW69_9BILA</name>
<sequence length="344" mass="39796">MRNLAFRFVRNIASKDSETFLHVVDPNFDLRNHLKDPDLFQKELKERKFKAAIDVASLNQKYQNWWKIYSYFLEAEEKTQEYRDFKNLLLEQDTVLIDALKLPNRLEFNPHFLEASPSKKWKTDEFNFYLSLMKTSDEIEKRIFDGTNVIRYDPPRFARPAVTEAFNLSANEIVRFHEGQNPPMHLVGITPPGLLVPFVSMKFGTTNSFSLLFIAKGAGYSRNFRGWQQQFISILILEQKLSFLHASLNAIRLSLDNSISKIFPKNASTKPLRPHELESYESSSANTMVSSIPIIRYSSTGTYLAERLKIITDTKEKESPEFLNIGFVQINVSALHSILKNTKK</sequence>
<reference evidence="2" key="1">
    <citation type="submission" date="2022-11" db="UniProtKB">
        <authorList>
            <consortium name="WormBaseParasite"/>
        </authorList>
    </citation>
    <scope>IDENTIFICATION</scope>
</reference>